<dbReference type="GO" id="GO:0043571">
    <property type="term" value="P:maintenance of CRISPR repeat elements"/>
    <property type="evidence" value="ECO:0007669"/>
    <property type="project" value="UniProtKB-UniRule"/>
</dbReference>
<dbReference type="EC" id="3.1.-.-" evidence="9"/>
<evidence type="ECO:0000256" key="1">
    <source>
        <dbReference type="ARBA" id="ARBA00022722"/>
    </source>
</evidence>
<dbReference type="STRING" id="1903181.BTN85_1303"/>
<accession>A0A1Q6DWN5</accession>
<evidence type="ECO:0000313" key="10">
    <source>
        <dbReference type="EMBL" id="OKY78800.1"/>
    </source>
</evidence>
<evidence type="ECO:0000256" key="2">
    <source>
        <dbReference type="ARBA" id="ARBA00022723"/>
    </source>
</evidence>
<dbReference type="CDD" id="cd09634">
    <property type="entry name" value="Cas1_I-II-III"/>
    <property type="match status" value="1"/>
</dbReference>
<dbReference type="NCBIfam" id="TIGR04093">
    <property type="entry name" value="cas1_CYANO"/>
    <property type="match status" value="1"/>
</dbReference>
<dbReference type="HAMAP" id="MF_01470">
    <property type="entry name" value="Cas1"/>
    <property type="match status" value="1"/>
</dbReference>
<dbReference type="PANTHER" id="PTHR34353:SF2">
    <property type="entry name" value="CRISPR-ASSOCIATED ENDONUCLEASE CAS1 1"/>
    <property type="match status" value="1"/>
</dbReference>
<dbReference type="InParanoid" id="A0A1Q6DWN5"/>
<dbReference type="EMBL" id="MSDW01000001">
    <property type="protein sequence ID" value="OKY78800.1"/>
    <property type="molecule type" value="Genomic_DNA"/>
</dbReference>
<gene>
    <name evidence="9" type="primary">cas1</name>
    <name evidence="10" type="ORF">BTN85_1303</name>
</gene>
<dbReference type="InterPro" id="IPR023843">
    <property type="entry name" value="CRISPR-assoc_Cas1_cyanobact"/>
</dbReference>
<evidence type="ECO:0000256" key="6">
    <source>
        <dbReference type="ARBA" id="ARBA00023118"/>
    </source>
</evidence>
<evidence type="ECO:0000256" key="3">
    <source>
        <dbReference type="ARBA" id="ARBA00022759"/>
    </source>
</evidence>
<reference evidence="10" key="1">
    <citation type="submission" date="2016-12" db="EMBL/GenBank/DDBJ databases">
        <title>Discovery of methanogenic haloarchaea.</title>
        <authorList>
            <person name="Sorokin D.Y."/>
            <person name="Makarova K.S."/>
            <person name="Abbas B."/>
            <person name="Ferrer M."/>
            <person name="Golyshin P.N."/>
        </authorList>
    </citation>
    <scope>NUCLEOTIDE SEQUENCE [LARGE SCALE GENOMIC DNA]</scope>
    <source>
        <strain evidence="10">HMET1</strain>
    </source>
</reference>
<dbReference type="InterPro" id="IPR002729">
    <property type="entry name" value="CRISPR-assoc_Cas1"/>
</dbReference>
<dbReference type="InterPro" id="IPR042206">
    <property type="entry name" value="CRISPR-assoc_Cas1_C"/>
</dbReference>
<dbReference type="AlphaFoldDB" id="A0A1Q6DWN5"/>
<keyword evidence="5 9" id="KW-0460">Magnesium</keyword>
<dbReference type="InterPro" id="IPR042211">
    <property type="entry name" value="CRISPR-assoc_Cas1_N"/>
</dbReference>
<evidence type="ECO:0000256" key="7">
    <source>
        <dbReference type="ARBA" id="ARBA00023125"/>
    </source>
</evidence>
<evidence type="ECO:0000256" key="4">
    <source>
        <dbReference type="ARBA" id="ARBA00022801"/>
    </source>
</evidence>
<evidence type="ECO:0000313" key="11">
    <source>
        <dbReference type="Proteomes" id="UP000185744"/>
    </source>
</evidence>
<dbReference type="Pfam" id="PF01867">
    <property type="entry name" value="Cas_Cas1"/>
    <property type="match status" value="1"/>
</dbReference>
<keyword evidence="7 9" id="KW-0238">DNA-binding</keyword>
<name>A0A1Q6DWN5_METT1</name>
<dbReference type="GO" id="GO:0016787">
    <property type="term" value="F:hydrolase activity"/>
    <property type="evidence" value="ECO:0007669"/>
    <property type="project" value="UniProtKB-KW"/>
</dbReference>
<keyword evidence="1 9" id="KW-0540">Nuclease</keyword>
<comment type="function">
    <text evidence="9">CRISPR (clustered regularly interspaced short palindromic repeat), is an adaptive immune system that provides protection against mobile genetic elements (viruses, transposable elements and conjugative plasmids). CRISPR clusters contain spacers, sequences complementary to antecedent mobile elements, and target invading nucleic acids. CRISPR clusters are transcribed and processed into CRISPR RNA (crRNA). Acts as a dsDNA endonuclease. Involved in the integration of spacer DNA into the CRISPR cassette.</text>
</comment>
<keyword evidence="11" id="KW-1185">Reference proteome</keyword>
<keyword evidence="6 9" id="KW-0051">Antiviral defense</keyword>
<comment type="subunit">
    <text evidence="9">Homodimer, forms a heterotetramer with a Cas2 homodimer.</text>
</comment>
<dbReference type="GO" id="GO:0051607">
    <property type="term" value="P:defense response to virus"/>
    <property type="evidence" value="ECO:0007669"/>
    <property type="project" value="UniProtKB-UniRule"/>
</dbReference>
<feature type="binding site" evidence="9">
    <location>
        <position position="227"/>
    </location>
    <ligand>
        <name>Mn(2+)</name>
        <dbReference type="ChEBI" id="CHEBI:29035"/>
    </ligand>
</feature>
<dbReference type="Gene3D" id="3.100.10.20">
    <property type="entry name" value="CRISPR-associated endonuclease Cas1, N-terminal domain"/>
    <property type="match status" value="1"/>
</dbReference>
<evidence type="ECO:0000256" key="8">
    <source>
        <dbReference type="ARBA" id="ARBA00023211"/>
    </source>
</evidence>
<sequence length="333" mass="38802">MSMKASEQIFDDSVVYVTKQGTQVRVDEGRIVIWDVDGDEGELGSFPVKKLDTINVFGNINFTTPFVKRANDYGIVLNYFTQNGKYKGSFIPKKNTIAEVRRKQYGITGDEELEIAKSMIKAKIKNSRTFLKRKGVKGLGKIKDIQSRIEESEKMKELRGYEGVATEEYFRLLDGALVGDWAFTKRTKNPPKDHINSLMSLTYVMMKNEVISALRQYNLDPFLGIMHTDRHGRPSLALDLLEEFRPIFCDAFTTRLVNRGTITHDDFKKNNHLKDEKFKTYLEKFDSYMKEEFKHPHFDYKVSKRKSIRMQSVLLRKRITGEMDEYHALKFKR</sequence>
<keyword evidence="3 9" id="KW-0255">Endonuclease</keyword>
<dbReference type="Proteomes" id="UP000185744">
    <property type="component" value="Unassembled WGS sequence"/>
</dbReference>
<comment type="caution">
    <text evidence="10">The sequence shown here is derived from an EMBL/GenBank/DDBJ whole genome shotgun (WGS) entry which is preliminary data.</text>
</comment>
<dbReference type="GO" id="GO:0004520">
    <property type="term" value="F:DNA endonuclease activity"/>
    <property type="evidence" value="ECO:0007669"/>
    <property type="project" value="InterPro"/>
</dbReference>
<comment type="similarity">
    <text evidence="9">Belongs to the CRISPR-associated endonuclease Cas1 family.</text>
</comment>
<feature type="binding site" evidence="9">
    <location>
        <position position="242"/>
    </location>
    <ligand>
        <name>Mn(2+)</name>
        <dbReference type="ChEBI" id="CHEBI:29035"/>
    </ligand>
</feature>
<dbReference type="NCBIfam" id="TIGR00287">
    <property type="entry name" value="cas1"/>
    <property type="match status" value="1"/>
</dbReference>
<keyword evidence="4 9" id="KW-0378">Hydrolase</keyword>
<dbReference type="PANTHER" id="PTHR34353">
    <property type="entry name" value="CRISPR-ASSOCIATED ENDONUCLEASE CAS1 1"/>
    <property type="match status" value="1"/>
</dbReference>
<keyword evidence="8 9" id="KW-0464">Manganese</keyword>
<evidence type="ECO:0000256" key="5">
    <source>
        <dbReference type="ARBA" id="ARBA00022842"/>
    </source>
</evidence>
<comment type="cofactor">
    <cofactor evidence="9">
        <name>Mg(2+)</name>
        <dbReference type="ChEBI" id="CHEBI:18420"/>
    </cofactor>
    <cofactor evidence="9">
        <name>Mn(2+)</name>
        <dbReference type="ChEBI" id="CHEBI:29035"/>
    </cofactor>
</comment>
<proteinExistence type="inferred from homology"/>
<dbReference type="GO" id="GO:0046872">
    <property type="term" value="F:metal ion binding"/>
    <property type="evidence" value="ECO:0007669"/>
    <property type="project" value="UniProtKB-UniRule"/>
</dbReference>
<dbReference type="Gene3D" id="1.20.120.920">
    <property type="entry name" value="CRISPR-associated endonuclease Cas1, C-terminal domain"/>
    <property type="match status" value="1"/>
</dbReference>
<dbReference type="InterPro" id="IPR050646">
    <property type="entry name" value="Cas1"/>
</dbReference>
<dbReference type="GO" id="GO:0003677">
    <property type="term" value="F:DNA binding"/>
    <property type="evidence" value="ECO:0007669"/>
    <property type="project" value="UniProtKB-KW"/>
</dbReference>
<evidence type="ECO:0000256" key="9">
    <source>
        <dbReference type="HAMAP-Rule" id="MF_01470"/>
    </source>
</evidence>
<keyword evidence="2 9" id="KW-0479">Metal-binding</keyword>
<organism evidence="10 11">
    <name type="scientific">Methanohalarchaeum thermophilum</name>
    <dbReference type="NCBI Taxonomy" id="1903181"/>
    <lineage>
        <taxon>Archaea</taxon>
        <taxon>Methanobacteriati</taxon>
        <taxon>Methanobacteriota</taxon>
        <taxon>Methanonatronarchaeia</taxon>
        <taxon>Methanonatronarchaeales</taxon>
        <taxon>Methanonatronarchaeaceae</taxon>
        <taxon>Candidatus Methanohalarchaeum</taxon>
    </lineage>
</organism>
<feature type="binding site" evidence="9">
    <location>
        <position position="162"/>
    </location>
    <ligand>
        <name>Mn(2+)</name>
        <dbReference type="ChEBI" id="CHEBI:29035"/>
    </ligand>
</feature>
<protein>
    <recommendedName>
        <fullName evidence="9">CRISPR-associated endonuclease Cas1</fullName>
        <ecNumber evidence="9">3.1.-.-</ecNumber>
    </recommendedName>
</protein>